<organism evidence="1 2">
    <name type="scientific">Congregibacter litoralis KT71</name>
    <dbReference type="NCBI Taxonomy" id="314285"/>
    <lineage>
        <taxon>Bacteria</taxon>
        <taxon>Pseudomonadati</taxon>
        <taxon>Pseudomonadota</taxon>
        <taxon>Gammaproteobacteria</taxon>
        <taxon>Cellvibrionales</taxon>
        <taxon>Halieaceae</taxon>
        <taxon>Congregibacter</taxon>
    </lineage>
</organism>
<dbReference type="eggNOG" id="ENOG5031MDI">
    <property type="taxonomic scope" value="Bacteria"/>
</dbReference>
<dbReference type="RefSeq" id="WP_023659876.1">
    <property type="nucleotide sequence ID" value="NZ_CM002299.1"/>
</dbReference>
<protein>
    <submittedName>
        <fullName evidence="1">Uncharacterized protein</fullName>
    </submittedName>
</protein>
<sequence length="172" mass="19001">MAKTGDFSHAATSTVLRWVTSAILLVCLAPANAHRGHAVWTDITWAGESFEIVHRMHLADAIVVNRYMGGTLPIEELRSLALVALYVDERFKLLSGLPANDQGDTAGSGGDIELLTIGAEIEDDFLLVYQEWVTPLPERFPVIDNFVLQDVEPESQAFIKIKGPGLDEERER</sequence>
<accession>A4A761</accession>
<evidence type="ECO:0000313" key="2">
    <source>
        <dbReference type="Proteomes" id="UP000019205"/>
    </source>
</evidence>
<keyword evidence="2" id="KW-1185">Reference proteome</keyword>
<proteinExistence type="predicted"/>
<dbReference type="Pfam" id="PF20420">
    <property type="entry name" value="DUF6702"/>
    <property type="match status" value="1"/>
</dbReference>
<dbReference type="Proteomes" id="UP000019205">
    <property type="component" value="Chromosome"/>
</dbReference>
<reference evidence="1 2" key="2">
    <citation type="journal article" date="2009" name="PLoS ONE">
        <title>The photosynthetic apparatus and its regulation in the aerobic gammaproteobacterium Congregibacter litoralis gen. nov., sp. nov.</title>
        <authorList>
            <person name="Spring S."/>
            <person name="Lunsdorf H."/>
            <person name="Fuchs B.M."/>
            <person name="Tindall B.J."/>
        </authorList>
    </citation>
    <scope>NUCLEOTIDE SEQUENCE [LARGE SCALE GENOMIC DNA]</scope>
    <source>
        <strain evidence="1">KT71</strain>
    </source>
</reference>
<dbReference type="OrthoDB" id="5741133at2"/>
<dbReference type="HOGENOM" id="CLU_1552673_0_0_6"/>
<dbReference type="EMBL" id="AAOA02000002">
    <property type="protein sequence ID" value="EAQ98130.2"/>
    <property type="molecule type" value="Genomic_DNA"/>
</dbReference>
<name>A4A761_9GAMM</name>
<comment type="caution">
    <text evidence="1">The sequence shown here is derived from an EMBL/GenBank/DDBJ whole genome shotgun (WGS) entry which is preliminary data.</text>
</comment>
<dbReference type="InterPro" id="IPR046525">
    <property type="entry name" value="DUF6702"/>
</dbReference>
<dbReference type="STRING" id="314285.KT71_02747"/>
<dbReference type="AlphaFoldDB" id="A4A761"/>
<gene>
    <name evidence="1" type="ORF">KT71_02747</name>
</gene>
<reference evidence="1 2" key="1">
    <citation type="journal article" date="2007" name="Proc. Natl. Acad. Sci. U.S.A.">
        <title>Characterization of a marine gammaproteobacterium capable of aerobic anoxygenic photosynthesis.</title>
        <authorList>
            <person name="Fuchs B.M."/>
            <person name="Spring S."/>
            <person name="Teeling H."/>
            <person name="Quast C."/>
            <person name="Wulf J."/>
            <person name="Schattenhofer M."/>
            <person name="Yan S."/>
            <person name="Ferriera S."/>
            <person name="Johnson J."/>
            <person name="Glockner F.O."/>
            <person name="Amann R."/>
        </authorList>
    </citation>
    <scope>NUCLEOTIDE SEQUENCE [LARGE SCALE GENOMIC DNA]</scope>
    <source>
        <strain evidence="1">KT71</strain>
    </source>
</reference>
<evidence type="ECO:0000313" key="1">
    <source>
        <dbReference type="EMBL" id="EAQ98130.2"/>
    </source>
</evidence>